<organism evidence="4 5">
    <name type="scientific">Oryza meyeriana var. granulata</name>
    <dbReference type="NCBI Taxonomy" id="110450"/>
    <lineage>
        <taxon>Eukaryota</taxon>
        <taxon>Viridiplantae</taxon>
        <taxon>Streptophyta</taxon>
        <taxon>Embryophyta</taxon>
        <taxon>Tracheophyta</taxon>
        <taxon>Spermatophyta</taxon>
        <taxon>Magnoliopsida</taxon>
        <taxon>Liliopsida</taxon>
        <taxon>Poales</taxon>
        <taxon>Poaceae</taxon>
        <taxon>BOP clade</taxon>
        <taxon>Oryzoideae</taxon>
        <taxon>Oryzeae</taxon>
        <taxon>Oryzinae</taxon>
        <taxon>Oryza</taxon>
        <taxon>Oryza meyeriana</taxon>
    </lineage>
</organism>
<dbReference type="SUPFAM" id="SSF102198">
    <property type="entry name" value="Putative cyclase"/>
    <property type="match status" value="1"/>
</dbReference>
<dbReference type="OrthoDB" id="7108654at2759"/>
<evidence type="ECO:0000256" key="1">
    <source>
        <dbReference type="ARBA" id="ARBA00004498"/>
    </source>
</evidence>
<dbReference type="PANTHER" id="PTHR31118:SF27">
    <property type="entry name" value="CYCLASE-LIKE PROTEIN 1"/>
    <property type="match status" value="1"/>
</dbReference>
<dbReference type="InterPro" id="IPR007325">
    <property type="entry name" value="KFase/CYL"/>
</dbReference>
<keyword evidence="3" id="KW-0272">Extracellular matrix</keyword>
<comment type="subcellular location">
    <subcellularLocation>
        <location evidence="1">Secreted</location>
        <location evidence="1">Extracellular space</location>
        <location evidence="1">Extracellular matrix</location>
    </subcellularLocation>
</comment>
<dbReference type="Pfam" id="PF04199">
    <property type="entry name" value="Cyclase"/>
    <property type="match status" value="1"/>
</dbReference>
<dbReference type="InterPro" id="IPR037175">
    <property type="entry name" value="KFase_sf"/>
</dbReference>
<dbReference type="AlphaFoldDB" id="A0A6G1F363"/>
<accession>A0A6G1F363</accession>
<gene>
    <name evidence="4" type="ORF">E2562_004488</name>
</gene>
<comment type="caution">
    <text evidence="4">The sequence shown here is derived from an EMBL/GenBank/DDBJ whole genome shotgun (WGS) entry which is preliminary data.</text>
</comment>
<name>A0A6G1F363_9ORYZ</name>
<evidence type="ECO:0000313" key="5">
    <source>
        <dbReference type="Proteomes" id="UP000479710"/>
    </source>
</evidence>
<keyword evidence="3" id="KW-0964">Secreted</keyword>
<reference evidence="4 5" key="1">
    <citation type="submission" date="2019-11" db="EMBL/GenBank/DDBJ databases">
        <title>Whole genome sequence of Oryza granulata.</title>
        <authorList>
            <person name="Li W."/>
        </authorList>
    </citation>
    <scope>NUCLEOTIDE SEQUENCE [LARGE SCALE GENOMIC DNA]</scope>
    <source>
        <strain evidence="5">cv. Menghai</strain>
        <tissue evidence="4">Leaf</tissue>
    </source>
</reference>
<sequence>MANGWRSNLSELGMSVHTGTHVDAPGHMWQRHFEAGFDVDTLDLEILNGPALLQHACSQLHKEMKTMQSYIEQENYAMVVKNTKEIVKSRSCEALLCCTGSLQVGADFYSVGCGVLPAA</sequence>
<evidence type="ECO:0008006" key="6">
    <source>
        <dbReference type="Google" id="ProtNLM"/>
    </source>
</evidence>
<evidence type="ECO:0000256" key="2">
    <source>
        <dbReference type="ARBA" id="ARBA00007865"/>
    </source>
</evidence>
<dbReference type="Gene3D" id="3.50.30.50">
    <property type="entry name" value="Putative cyclase"/>
    <property type="match status" value="1"/>
</dbReference>
<comment type="similarity">
    <text evidence="2">Belongs to the Cyclase 1 superfamily.</text>
</comment>
<proteinExistence type="inferred from homology"/>
<evidence type="ECO:0000256" key="3">
    <source>
        <dbReference type="ARBA" id="ARBA00022530"/>
    </source>
</evidence>
<dbReference type="GO" id="GO:0004061">
    <property type="term" value="F:arylformamidase activity"/>
    <property type="evidence" value="ECO:0007669"/>
    <property type="project" value="InterPro"/>
</dbReference>
<dbReference type="Proteomes" id="UP000479710">
    <property type="component" value="Unassembled WGS sequence"/>
</dbReference>
<dbReference type="EMBL" id="SPHZ02000001">
    <property type="protein sequence ID" value="KAF0931346.1"/>
    <property type="molecule type" value="Genomic_DNA"/>
</dbReference>
<protein>
    <recommendedName>
        <fullName evidence="6">Cyclase family protein</fullName>
    </recommendedName>
</protein>
<dbReference type="PANTHER" id="PTHR31118">
    <property type="entry name" value="CYCLASE-LIKE PROTEIN 2"/>
    <property type="match status" value="1"/>
</dbReference>
<evidence type="ECO:0000313" key="4">
    <source>
        <dbReference type="EMBL" id="KAF0931346.1"/>
    </source>
</evidence>
<dbReference type="GO" id="GO:0019441">
    <property type="term" value="P:L-tryptophan catabolic process to kynurenine"/>
    <property type="evidence" value="ECO:0007669"/>
    <property type="project" value="InterPro"/>
</dbReference>
<keyword evidence="5" id="KW-1185">Reference proteome</keyword>